<dbReference type="RefSeq" id="WP_100335509.1">
    <property type="nucleotide sequence ID" value="NZ_PGFA01000001.1"/>
</dbReference>
<dbReference type="EMBL" id="PGFA01000001">
    <property type="protein sequence ID" value="PJJ59820.1"/>
    <property type="molecule type" value="Genomic_DNA"/>
</dbReference>
<dbReference type="AlphaFoldDB" id="A0A2M9BPG6"/>
<gene>
    <name evidence="1" type="ORF">CLV45_1242</name>
</gene>
<dbReference type="Proteomes" id="UP000228535">
    <property type="component" value="Unassembled WGS sequence"/>
</dbReference>
<reference evidence="1 2" key="1">
    <citation type="submission" date="2017-11" db="EMBL/GenBank/DDBJ databases">
        <title>Genomic Encyclopedia of Archaeal and Bacterial Type Strains, Phase II (KMG-II): From Individual Species to Whole Genera.</title>
        <authorList>
            <person name="Goeker M."/>
        </authorList>
    </citation>
    <scope>NUCLEOTIDE SEQUENCE [LARGE SCALE GENOMIC DNA]</scope>
    <source>
        <strain evidence="1 2">DSM 11115</strain>
    </source>
</reference>
<comment type="caution">
    <text evidence="1">The sequence shown here is derived from an EMBL/GenBank/DDBJ whole genome shotgun (WGS) entry which is preliminary data.</text>
</comment>
<evidence type="ECO:0000313" key="2">
    <source>
        <dbReference type="Proteomes" id="UP000228535"/>
    </source>
</evidence>
<dbReference type="Pfam" id="PF14091">
    <property type="entry name" value="DUF4269"/>
    <property type="match status" value="1"/>
</dbReference>
<sequence length="195" mass="21999">MSDWKDPQYLQTGNQRQQRAYTVLTNLRIWAVLQAFDPVLAGTIPLNIDLPDSDLDIICEVKPAAQRQFRALLEQHYGRLPEFRVSQHRVGKHDSIVCSFRAAGETVEIFGQDVPPMRQNALRHMLVEHAILQAGGEAWRTAVRQLKQQGLKTEPAFAQLLGLPGNSYEALLTLEGWSTEALRERLPALPLRPVS</sequence>
<dbReference type="OrthoDB" id="6402248at2"/>
<name>A0A2M9BPG6_9BACT</name>
<proteinExistence type="predicted"/>
<accession>A0A2M9BPG6</accession>
<keyword evidence="2" id="KW-1185">Reference proteome</keyword>
<organism evidence="1 2">
    <name type="scientific">Hymenobacter chitinivorans DSM 11115</name>
    <dbReference type="NCBI Taxonomy" id="1121954"/>
    <lineage>
        <taxon>Bacteria</taxon>
        <taxon>Pseudomonadati</taxon>
        <taxon>Bacteroidota</taxon>
        <taxon>Cytophagia</taxon>
        <taxon>Cytophagales</taxon>
        <taxon>Hymenobacteraceae</taxon>
        <taxon>Hymenobacter</taxon>
    </lineage>
</organism>
<evidence type="ECO:0000313" key="1">
    <source>
        <dbReference type="EMBL" id="PJJ59820.1"/>
    </source>
</evidence>
<protein>
    <submittedName>
        <fullName evidence="1">Uncharacterized protein DUF4269</fullName>
    </submittedName>
</protein>
<dbReference type="InterPro" id="IPR025365">
    <property type="entry name" value="DUF4269"/>
</dbReference>